<organism evidence="1 2">
    <name type="scientific">Cinchona calisaya</name>
    <dbReference type="NCBI Taxonomy" id="153742"/>
    <lineage>
        <taxon>Eukaryota</taxon>
        <taxon>Viridiplantae</taxon>
        <taxon>Streptophyta</taxon>
        <taxon>Embryophyta</taxon>
        <taxon>Tracheophyta</taxon>
        <taxon>Spermatophyta</taxon>
        <taxon>Magnoliopsida</taxon>
        <taxon>eudicotyledons</taxon>
        <taxon>Gunneridae</taxon>
        <taxon>Pentapetalae</taxon>
        <taxon>asterids</taxon>
        <taxon>lamiids</taxon>
        <taxon>Gentianales</taxon>
        <taxon>Rubiaceae</taxon>
        <taxon>Cinchonoideae</taxon>
        <taxon>Cinchoneae</taxon>
        <taxon>Cinchona</taxon>
    </lineage>
</organism>
<name>A0ABD2YJT8_9GENT</name>
<dbReference type="EMBL" id="JBJUIK010000013">
    <property type="protein sequence ID" value="KAL3507651.1"/>
    <property type="molecule type" value="Genomic_DNA"/>
</dbReference>
<evidence type="ECO:0000313" key="2">
    <source>
        <dbReference type="Proteomes" id="UP001630127"/>
    </source>
</evidence>
<evidence type="ECO:0000313" key="1">
    <source>
        <dbReference type="EMBL" id="KAL3507651.1"/>
    </source>
</evidence>
<proteinExistence type="predicted"/>
<gene>
    <name evidence="1" type="ORF">ACH5RR_033033</name>
</gene>
<protein>
    <submittedName>
        <fullName evidence="1">Uncharacterized protein</fullName>
    </submittedName>
</protein>
<dbReference type="AlphaFoldDB" id="A0ABD2YJT8"/>
<dbReference type="Proteomes" id="UP001630127">
    <property type="component" value="Unassembled WGS sequence"/>
</dbReference>
<reference evidence="1 2" key="1">
    <citation type="submission" date="2024-11" db="EMBL/GenBank/DDBJ databases">
        <title>A near-complete genome assembly of Cinchona calisaya.</title>
        <authorList>
            <person name="Lian D.C."/>
            <person name="Zhao X.W."/>
            <person name="Wei L."/>
        </authorList>
    </citation>
    <scope>NUCLEOTIDE SEQUENCE [LARGE SCALE GENOMIC DNA]</scope>
    <source>
        <tissue evidence="1">Nenye</tissue>
    </source>
</reference>
<keyword evidence="2" id="KW-1185">Reference proteome</keyword>
<accession>A0ABD2YJT8</accession>
<comment type="caution">
    <text evidence="1">The sequence shown here is derived from an EMBL/GenBank/DDBJ whole genome shotgun (WGS) entry which is preliminary data.</text>
</comment>
<sequence length="139" mass="15405">MKFSTVTGGGKRLLGMLWALKANNNNNNNSSIGAEMLVEHDNSTASGQVFSTTYVYGEISELKSTIRTDVMVGEEGNDAHIDHDVDPKDEFSSSKKEVDYVEVDMGLKTTYLANDDRQCIWAEKLSMVKKAFERVGTVM</sequence>